<dbReference type="Proteomes" id="UP001241603">
    <property type="component" value="Unassembled WGS sequence"/>
</dbReference>
<evidence type="ECO:0000256" key="4">
    <source>
        <dbReference type="ARBA" id="ARBA00022692"/>
    </source>
</evidence>
<evidence type="ECO:0000313" key="12">
    <source>
        <dbReference type="Proteomes" id="UP001241603"/>
    </source>
</evidence>
<feature type="transmembrane region" description="Helical" evidence="9">
    <location>
        <begin position="351"/>
        <end position="371"/>
    </location>
</feature>
<dbReference type="InterPro" id="IPR025966">
    <property type="entry name" value="OppC_N"/>
</dbReference>
<keyword evidence="2 9" id="KW-0813">Transport</keyword>
<sequence length="387" mass="42329">MSMIPTVEPHLEAPAIVDEDGLLAASLGPATRSASYSSLIWRRFRRNRVGMIGLILVSALLLVTIFSSFLSPYDPTARNRESIYLPPQAMHFFGTDGFQIVPFTHPITIDMDPDTFALKPIEDTTKACTPEFLGKGWKYTFLGIPMERHLLTPAADCPFHLVGTDRDGRDMLSRLLTGGKLTLLMAGFVVAVSVMIGTIVGIVSGYLGGSTDHWIQRCVEFILALPELPFYFALVAIIPRNADPFQVFLMLVGILACLKWAQLAREIRGKTMSIAQLDYITAAEAIGARTPRIVTKHILPNVMSHVVVATTLMIPSVVLLESFLSFLGIGVRPPLVSWGLLLNAASDLQNLGSYPWVLAPVGAILVTVMGFNMFGDGLRDAIDPYQN</sequence>
<evidence type="ECO:0000256" key="7">
    <source>
        <dbReference type="ARBA" id="ARBA00022989"/>
    </source>
</evidence>
<evidence type="ECO:0000256" key="5">
    <source>
        <dbReference type="ARBA" id="ARBA00022856"/>
    </source>
</evidence>
<feature type="domain" description="ABC transmembrane type-1" evidence="10">
    <location>
        <begin position="179"/>
        <end position="375"/>
    </location>
</feature>
<keyword evidence="6" id="KW-0653">Protein transport</keyword>
<gene>
    <name evidence="11" type="ORF">QO014_004772</name>
</gene>
<reference evidence="11 12" key="1">
    <citation type="submission" date="2023-07" db="EMBL/GenBank/DDBJ databases">
        <title>Genomic Encyclopedia of Type Strains, Phase IV (KMG-IV): sequencing the most valuable type-strain genomes for metagenomic binning, comparative biology and taxonomic classification.</title>
        <authorList>
            <person name="Goeker M."/>
        </authorList>
    </citation>
    <scope>NUCLEOTIDE SEQUENCE [LARGE SCALE GENOMIC DNA]</scope>
    <source>
        <strain evidence="11 12">B6-8</strain>
    </source>
</reference>
<dbReference type="Pfam" id="PF12911">
    <property type="entry name" value="OppC_N"/>
    <property type="match status" value="1"/>
</dbReference>
<feature type="transmembrane region" description="Helical" evidence="9">
    <location>
        <begin position="219"/>
        <end position="238"/>
    </location>
</feature>
<organism evidence="11 12">
    <name type="scientific">Kaistia dalseonensis</name>
    <dbReference type="NCBI Taxonomy" id="410840"/>
    <lineage>
        <taxon>Bacteria</taxon>
        <taxon>Pseudomonadati</taxon>
        <taxon>Pseudomonadota</taxon>
        <taxon>Alphaproteobacteria</taxon>
        <taxon>Hyphomicrobiales</taxon>
        <taxon>Kaistiaceae</taxon>
        <taxon>Kaistia</taxon>
    </lineage>
</organism>
<evidence type="ECO:0000256" key="6">
    <source>
        <dbReference type="ARBA" id="ARBA00022927"/>
    </source>
</evidence>
<keyword evidence="5" id="KW-0571">Peptide transport</keyword>
<dbReference type="InterPro" id="IPR000515">
    <property type="entry name" value="MetI-like"/>
</dbReference>
<accession>A0ABU0HDH1</accession>
<dbReference type="InterPro" id="IPR035906">
    <property type="entry name" value="MetI-like_sf"/>
</dbReference>
<comment type="similarity">
    <text evidence="9">Belongs to the binding-protein-dependent transport system permease family.</text>
</comment>
<comment type="subcellular location">
    <subcellularLocation>
        <location evidence="1 9">Cell membrane</location>
        <topology evidence="1 9">Multi-pass membrane protein</topology>
    </subcellularLocation>
</comment>
<evidence type="ECO:0000256" key="3">
    <source>
        <dbReference type="ARBA" id="ARBA00022475"/>
    </source>
</evidence>
<evidence type="ECO:0000256" key="8">
    <source>
        <dbReference type="ARBA" id="ARBA00023136"/>
    </source>
</evidence>
<evidence type="ECO:0000256" key="1">
    <source>
        <dbReference type="ARBA" id="ARBA00004651"/>
    </source>
</evidence>
<keyword evidence="4 9" id="KW-0812">Transmembrane</keyword>
<name>A0ABU0HDH1_9HYPH</name>
<dbReference type="RefSeq" id="WP_266351239.1">
    <property type="nucleotide sequence ID" value="NZ_JAPKNG010000008.1"/>
</dbReference>
<dbReference type="InterPro" id="IPR050366">
    <property type="entry name" value="BP-dependent_transpt_permease"/>
</dbReference>
<protein>
    <submittedName>
        <fullName evidence="11">Peptide/nickel transport system permease protein</fullName>
    </submittedName>
</protein>
<dbReference type="EMBL" id="JAUSVO010000008">
    <property type="protein sequence ID" value="MDQ0440357.1"/>
    <property type="molecule type" value="Genomic_DNA"/>
</dbReference>
<dbReference type="PANTHER" id="PTHR43386:SF1">
    <property type="entry name" value="D,D-DIPEPTIDE TRANSPORT SYSTEM PERMEASE PROTEIN DDPC-RELATED"/>
    <property type="match status" value="1"/>
</dbReference>
<dbReference type="PANTHER" id="PTHR43386">
    <property type="entry name" value="OLIGOPEPTIDE TRANSPORT SYSTEM PERMEASE PROTEIN APPC"/>
    <property type="match status" value="1"/>
</dbReference>
<feature type="transmembrane region" description="Helical" evidence="9">
    <location>
        <begin position="181"/>
        <end position="207"/>
    </location>
</feature>
<keyword evidence="7 9" id="KW-1133">Transmembrane helix</keyword>
<keyword evidence="3" id="KW-1003">Cell membrane</keyword>
<feature type="transmembrane region" description="Helical" evidence="9">
    <location>
        <begin position="306"/>
        <end position="331"/>
    </location>
</feature>
<keyword evidence="12" id="KW-1185">Reference proteome</keyword>
<keyword evidence="8 9" id="KW-0472">Membrane</keyword>
<dbReference type="SUPFAM" id="SSF161098">
    <property type="entry name" value="MetI-like"/>
    <property type="match status" value="1"/>
</dbReference>
<evidence type="ECO:0000256" key="2">
    <source>
        <dbReference type="ARBA" id="ARBA00022448"/>
    </source>
</evidence>
<evidence type="ECO:0000313" key="11">
    <source>
        <dbReference type="EMBL" id="MDQ0440357.1"/>
    </source>
</evidence>
<dbReference type="PROSITE" id="PS50928">
    <property type="entry name" value="ABC_TM1"/>
    <property type="match status" value="1"/>
</dbReference>
<feature type="transmembrane region" description="Helical" evidence="9">
    <location>
        <begin position="244"/>
        <end position="261"/>
    </location>
</feature>
<dbReference type="Pfam" id="PF00528">
    <property type="entry name" value="BPD_transp_1"/>
    <property type="match status" value="1"/>
</dbReference>
<feature type="transmembrane region" description="Helical" evidence="9">
    <location>
        <begin position="49"/>
        <end position="70"/>
    </location>
</feature>
<evidence type="ECO:0000256" key="9">
    <source>
        <dbReference type="RuleBase" id="RU363032"/>
    </source>
</evidence>
<evidence type="ECO:0000259" key="10">
    <source>
        <dbReference type="PROSITE" id="PS50928"/>
    </source>
</evidence>
<comment type="caution">
    <text evidence="11">The sequence shown here is derived from an EMBL/GenBank/DDBJ whole genome shotgun (WGS) entry which is preliminary data.</text>
</comment>
<dbReference type="CDD" id="cd06261">
    <property type="entry name" value="TM_PBP2"/>
    <property type="match status" value="1"/>
</dbReference>
<dbReference type="Gene3D" id="1.10.3720.10">
    <property type="entry name" value="MetI-like"/>
    <property type="match status" value="1"/>
</dbReference>
<proteinExistence type="inferred from homology"/>